<evidence type="ECO:0000313" key="2">
    <source>
        <dbReference type="Proteomes" id="UP000825123"/>
    </source>
</evidence>
<dbReference type="NCBIfam" id="NF011470">
    <property type="entry name" value="PRK14887.1"/>
    <property type="match status" value="1"/>
</dbReference>
<accession>A0A8D5U5L0</accession>
<dbReference type="KEGG" id="csty:KN1_07700"/>
<reference evidence="1 2" key="1">
    <citation type="submission" date="2021-04" db="EMBL/GenBank/DDBJ databases">
        <title>Complete genome sequence of Stygiolobus sp. KN-1.</title>
        <authorList>
            <person name="Nakamura K."/>
            <person name="Sakai H."/>
            <person name="Kurosawa N."/>
        </authorList>
    </citation>
    <scope>NUCLEOTIDE SEQUENCE [LARGE SCALE GENOMIC DNA]</scope>
    <source>
        <strain evidence="1 2">KN-1</strain>
    </source>
</reference>
<dbReference type="Proteomes" id="UP000825123">
    <property type="component" value="Chromosome"/>
</dbReference>
<proteinExistence type="predicted"/>
<keyword evidence="2" id="KW-1185">Reference proteome</keyword>
<gene>
    <name evidence="1" type="ORF">KN1_07700</name>
</gene>
<dbReference type="AlphaFoldDB" id="A0A8D5U5L0"/>
<evidence type="ECO:0000313" key="1">
    <source>
        <dbReference type="EMBL" id="BCU69473.1"/>
    </source>
</evidence>
<sequence length="82" mass="9098">MRISITLKVKTPYAPNVAKIVAVDNIRVPDGMDIKVESRESEVIVEVVMDIKHPSDILTLKNTADDILQQINVIEKTLGKVS</sequence>
<dbReference type="GeneID" id="66162527"/>
<dbReference type="EMBL" id="AP024597">
    <property type="protein sequence ID" value="BCU69473.1"/>
    <property type="molecule type" value="Genomic_DNA"/>
</dbReference>
<name>A0A8D5U5L0_9CREN</name>
<protein>
    <recommendedName>
        <fullName evidence="3">KEOPS complex Pcc1-like subunit</fullName>
    </recommendedName>
</protein>
<organism evidence="1 2">
    <name type="scientific">Stygiolobus caldivivus</name>
    <dbReference type="NCBI Taxonomy" id="2824673"/>
    <lineage>
        <taxon>Archaea</taxon>
        <taxon>Thermoproteota</taxon>
        <taxon>Thermoprotei</taxon>
        <taxon>Sulfolobales</taxon>
        <taxon>Sulfolobaceae</taxon>
        <taxon>Stygiolobus</taxon>
    </lineage>
</organism>
<dbReference type="RefSeq" id="WP_221289501.1">
    <property type="nucleotide sequence ID" value="NZ_AP024597.1"/>
</dbReference>
<evidence type="ECO:0008006" key="3">
    <source>
        <dbReference type="Google" id="ProtNLM"/>
    </source>
</evidence>